<evidence type="ECO:0000313" key="6">
    <source>
        <dbReference type="Proteomes" id="UP000000305"/>
    </source>
</evidence>
<dbReference type="OrthoDB" id="6360802at2759"/>
<dbReference type="SMART" id="SM00322">
    <property type="entry name" value="KH"/>
    <property type="match status" value="1"/>
</dbReference>
<evidence type="ECO:0000313" key="5">
    <source>
        <dbReference type="EMBL" id="EFX74188.1"/>
    </source>
</evidence>
<dbReference type="EMBL" id="GL732585">
    <property type="protein sequence ID" value="EFX74188.1"/>
    <property type="molecule type" value="Genomic_DNA"/>
</dbReference>
<evidence type="ECO:0000256" key="1">
    <source>
        <dbReference type="PROSITE-ProRule" id="PRU00117"/>
    </source>
</evidence>
<dbReference type="KEGG" id="dpx:DAPPUDRAFT_109162"/>
<dbReference type="GO" id="GO:0005737">
    <property type="term" value="C:cytoplasm"/>
    <property type="evidence" value="ECO:0000318"/>
    <property type="project" value="GO_Central"/>
</dbReference>
<keyword evidence="1" id="KW-0694">RNA-binding</keyword>
<evidence type="ECO:0000259" key="4">
    <source>
        <dbReference type="SMART" id="SM00322"/>
    </source>
</evidence>
<sequence length="400" mass="45593">MNQFEINPPKPEFKPMTTADVQQAYGHIPDLCQNLHNFQAFLDTTDPIPEEARWTIKTMVTEAKFGLTSMTELIDRLIKENQVLSQQSESKNLRQELDTERALNVQLQNIIRQFTDQSKDRRIAELEEEIAQAKRTAQQPSNIVGYEKSRQPMWTHEPEKQLTGHHQSPATSFQQKGFGENEGQILGRLISKPHQAVKRLNNATQKYRPVSAQQVPVSPENRTNGQKPIPEPIPMQLDTISRFSTRQPEDIPAEDFIITSEEIERQDVGGIRLLLTNISSRHCGLVVGRGGQNVERLQREYGVKVSILNRQNQSENLKIMISEGDEDNRRAASDDIIENLPVLVECPNLKSYGHALKNAHIQCDVKIDRTNLNKPGMTIYGKLSNCRKAYKMLVNDEAIW</sequence>
<dbReference type="InterPro" id="IPR036612">
    <property type="entry name" value="KH_dom_type_1_sf"/>
</dbReference>
<dbReference type="Gene3D" id="3.30.1370.10">
    <property type="entry name" value="K Homology domain, type 1"/>
    <property type="match status" value="1"/>
</dbReference>
<dbReference type="GO" id="GO:0010468">
    <property type="term" value="P:regulation of gene expression"/>
    <property type="evidence" value="ECO:0000318"/>
    <property type="project" value="GO_Central"/>
</dbReference>
<evidence type="ECO:0000256" key="2">
    <source>
        <dbReference type="SAM" id="Coils"/>
    </source>
</evidence>
<dbReference type="GO" id="GO:0003729">
    <property type="term" value="F:mRNA binding"/>
    <property type="evidence" value="ECO:0000318"/>
    <property type="project" value="GO_Central"/>
</dbReference>
<feature type="region of interest" description="Disordered" evidence="3">
    <location>
        <begin position="208"/>
        <end position="234"/>
    </location>
</feature>
<organism evidence="5 6">
    <name type="scientific">Daphnia pulex</name>
    <name type="common">Water flea</name>
    <dbReference type="NCBI Taxonomy" id="6669"/>
    <lineage>
        <taxon>Eukaryota</taxon>
        <taxon>Metazoa</taxon>
        <taxon>Ecdysozoa</taxon>
        <taxon>Arthropoda</taxon>
        <taxon>Crustacea</taxon>
        <taxon>Branchiopoda</taxon>
        <taxon>Diplostraca</taxon>
        <taxon>Cladocera</taxon>
        <taxon>Anomopoda</taxon>
        <taxon>Daphniidae</taxon>
        <taxon>Daphnia</taxon>
    </lineage>
</organism>
<feature type="coiled-coil region" evidence="2">
    <location>
        <begin position="67"/>
        <end position="136"/>
    </location>
</feature>
<dbReference type="AlphaFoldDB" id="E9H265"/>
<dbReference type="CDD" id="cd00105">
    <property type="entry name" value="KH-I"/>
    <property type="match status" value="1"/>
</dbReference>
<reference evidence="5 6" key="1">
    <citation type="journal article" date="2011" name="Science">
        <title>The ecoresponsive genome of Daphnia pulex.</title>
        <authorList>
            <person name="Colbourne J.K."/>
            <person name="Pfrender M.E."/>
            <person name="Gilbert D."/>
            <person name="Thomas W.K."/>
            <person name="Tucker A."/>
            <person name="Oakley T.H."/>
            <person name="Tokishita S."/>
            <person name="Aerts A."/>
            <person name="Arnold G.J."/>
            <person name="Basu M.K."/>
            <person name="Bauer D.J."/>
            <person name="Caceres C.E."/>
            <person name="Carmel L."/>
            <person name="Casola C."/>
            <person name="Choi J.H."/>
            <person name="Detter J.C."/>
            <person name="Dong Q."/>
            <person name="Dusheyko S."/>
            <person name="Eads B.D."/>
            <person name="Frohlich T."/>
            <person name="Geiler-Samerotte K.A."/>
            <person name="Gerlach D."/>
            <person name="Hatcher P."/>
            <person name="Jogdeo S."/>
            <person name="Krijgsveld J."/>
            <person name="Kriventseva E.V."/>
            <person name="Kultz D."/>
            <person name="Laforsch C."/>
            <person name="Lindquist E."/>
            <person name="Lopez J."/>
            <person name="Manak J.R."/>
            <person name="Muller J."/>
            <person name="Pangilinan J."/>
            <person name="Patwardhan R.P."/>
            <person name="Pitluck S."/>
            <person name="Pritham E.J."/>
            <person name="Rechtsteiner A."/>
            <person name="Rho M."/>
            <person name="Rogozin I.B."/>
            <person name="Sakarya O."/>
            <person name="Salamov A."/>
            <person name="Schaack S."/>
            <person name="Shapiro H."/>
            <person name="Shiga Y."/>
            <person name="Skalitzky C."/>
            <person name="Smith Z."/>
            <person name="Souvorov A."/>
            <person name="Sung W."/>
            <person name="Tang Z."/>
            <person name="Tsuchiya D."/>
            <person name="Tu H."/>
            <person name="Vos H."/>
            <person name="Wang M."/>
            <person name="Wolf Y.I."/>
            <person name="Yamagata H."/>
            <person name="Yamada T."/>
            <person name="Ye Y."/>
            <person name="Shaw J.R."/>
            <person name="Andrews J."/>
            <person name="Crease T.J."/>
            <person name="Tang H."/>
            <person name="Lucas S.M."/>
            <person name="Robertson H.M."/>
            <person name="Bork P."/>
            <person name="Koonin E.V."/>
            <person name="Zdobnov E.M."/>
            <person name="Grigoriev I.V."/>
            <person name="Lynch M."/>
            <person name="Boore J.L."/>
        </authorList>
    </citation>
    <scope>NUCLEOTIDE SEQUENCE [LARGE SCALE GENOMIC DNA]</scope>
</reference>
<dbReference type="PROSITE" id="PS50084">
    <property type="entry name" value="KH_TYPE_1"/>
    <property type="match status" value="1"/>
</dbReference>
<dbReference type="GO" id="GO:0005634">
    <property type="term" value="C:nucleus"/>
    <property type="evidence" value="ECO:0000318"/>
    <property type="project" value="GO_Central"/>
</dbReference>
<keyword evidence="6" id="KW-1185">Reference proteome</keyword>
<feature type="domain" description="K Homology" evidence="4">
    <location>
        <begin position="267"/>
        <end position="341"/>
    </location>
</feature>
<gene>
    <name evidence="5" type="ORF">DAPPUDRAFT_109162</name>
</gene>
<protein>
    <recommendedName>
        <fullName evidence="4">K Homology domain-containing protein</fullName>
    </recommendedName>
</protein>
<proteinExistence type="predicted"/>
<dbReference type="GO" id="GO:0051252">
    <property type="term" value="P:regulation of RNA metabolic process"/>
    <property type="evidence" value="ECO:0000318"/>
    <property type="project" value="GO_Central"/>
</dbReference>
<dbReference type="InParanoid" id="E9H265"/>
<accession>E9H265</accession>
<evidence type="ECO:0000256" key="3">
    <source>
        <dbReference type="SAM" id="MobiDB-lite"/>
    </source>
</evidence>
<dbReference type="InterPro" id="IPR004087">
    <property type="entry name" value="KH_dom"/>
</dbReference>
<dbReference type="HOGENOM" id="CLU_689401_0_0_1"/>
<dbReference type="Pfam" id="PF00013">
    <property type="entry name" value="KH_1"/>
    <property type="match status" value="1"/>
</dbReference>
<dbReference type="InterPro" id="IPR004088">
    <property type="entry name" value="KH_dom_type_1"/>
</dbReference>
<dbReference type="Proteomes" id="UP000000305">
    <property type="component" value="Unassembled WGS sequence"/>
</dbReference>
<keyword evidence="2" id="KW-0175">Coiled coil</keyword>
<feature type="compositionally biased region" description="Polar residues" evidence="3">
    <location>
        <begin position="208"/>
        <end position="226"/>
    </location>
</feature>
<name>E9H265_DAPPU</name>
<dbReference type="SUPFAM" id="SSF54791">
    <property type="entry name" value="Eukaryotic type KH-domain (KH-domain type I)"/>
    <property type="match status" value="1"/>
</dbReference>